<keyword evidence="2" id="KW-1185">Reference proteome</keyword>
<reference evidence="2" key="1">
    <citation type="submission" date="2016-11" db="EMBL/GenBank/DDBJ databases">
        <authorList>
            <person name="Varghese N."/>
            <person name="Submissions S."/>
        </authorList>
    </citation>
    <scope>NUCLEOTIDE SEQUENCE [LARGE SCALE GENOMIC DNA]</scope>
    <source>
        <strain evidence="2">DSM 8595</strain>
    </source>
</reference>
<dbReference type="AlphaFoldDB" id="A0A1N6HE91"/>
<dbReference type="GO" id="GO:0000287">
    <property type="term" value="F:magnesium ion binding"/>
    <property type="evidence" value="ECO:0007669"/>
    <property type="project" value="InterPro"/>
</dbReference>
<dbReference type="GO" id="GO:0008897">
    <property type="term" value="F:holo-[acyl-carrier-protein] synthase activity"/>
    <property type="evidence" value="ECO:0007669"/>
    <property type="project" value="InterPro"/>
</dbReference>
<proteinExistence type="predicted"/>
<name>A0A1N6HE91_9MICO</name>
<evidence type="ECO:0000313" key="2">
    <source>
        <dbReference type="Proteomes" id="UP000184699"/>
    </source>
</evidence>
<gene>
    <name evidence="1" type="ORF">SAMN05443544_3109</name>
</gene>
<evidence type="ECO:0008006" key="3">
    <source>
        <dbReference type="Google" id="ProtNLM"/>
    </source>
</evidence>
<organism evidence="1 2">
    <name type="scientific">Agromyces cerinus subsp. cerinus</name>
    <dbReference type="NCBI Taxonomy" id="232089"/>
    <lineage>
        <taxon>Bacteria</taxon>
        <taxon>Bacillati</taxon>
        <taxon>Actinomycetota</taxon>
        <taxon>Actinomycetes</taxon>
        <taxon>Micrococcales</taxon>
        <taxon>Microbacteriaceae</taxon>
        <taxon>Agromyces</taxon>
    </lineage>
</organism>
<dbReference type="EMBL" id="FSRJ01000004">
    <property type="protein sequence ID" value="SIO18066.1"/>
    <property type="molecule type" value="Genomic_DNA"/>
</dbReference>
<dbReference type="STRING" id="232089.SAMN05443544_3109"/>
<accession>A0A1N6HE91</accession>
<dbReference type="SUPFAM" id="SSF56214">
    <property type="entry name" value="4'-phosphopantetheinyl transferase"/>
    <property type="match status" value="1"/>
</dbReference>
<protein>
    <recommendedName>
        <fullName evidence="3">4'-phosphopantetheinyl transferase superfamily protein</fullName>
    </recommendedName>
</protein>
<dbReference type="Proteomes" id="UP000184699">
    <property type="component" value="Unassembled WGS sequence"/>
</dbReference>
<dbReference type="InterPro" id="IPR037143">
    <property type="entry name" value="4-PPantetheinyl_Trfase_dom_sf"/>
</dbReference>
<evidence type="ECO:0000313" key="1">
    <source>
        <dbReference type="EMBL" id="SIO18066.1"/>
    </source>
</evidence>
<sequence length="235" mass="24272">MHAAAYRIGPRVASSAPVREYGGMDVAAEGELIELESSGVRVVVVARGRRGPTADTVLCGLLAHATGVPATDVELVHACAECGARHGRPTVAYPLTPSGATWYADVAVFGDAVVGAAATRHPVGVGIESAALESGAVIDEAAFHASERAALDRFDPAARAIARATLWARKSALLRAIGHTEFIEPSRLALTLPSDDGGVGRIEVSPPEFGSGWRGIRFHDIAVPGNRAATVAVLS</sequence>